<accession>I3Y6A6</accession>
<protein>
    <submittedName>
        <fullName evidence="1">Uncharacterized protein</fullName>
    </submittedName>
</protein>
<dbReference type="eggNOG" id="ENOG50348E0">
    <property type="taxonomic scope" value="Bacteria"/>
</dbReference>
<dbReference type="EMBL" id="CP003154">
    <property type="protein sequence ID" value="AFL72524.1"/>
    <property type="molecule type" value="Genomic_DNA"/>
</dbReference>
<dbReference type="AlphaFoldDB" id="I3Y6A6"/>
<dbReference type="Proteomes" id="UP000006062">
    <property type="component" value="Chromosome"/>
</dbReference>
<gene>
    <name evidence="1" type="ordered locus">Thivi_0463</name>
</gene>
<name>I3Y6A6_THIV6</name>
<dbReference type="STRING" id="765911.Thivi_0463"/>
<keyword evidence="2" id="KW-1185">Reference proteome</keyword>
<dbReference type="KEGG" id="tvi:Thivi_0463"/>
<dbReference type="OrthoDB" id="5772687at2"/>
<sequence length="75" mass="8072">MQAIEFESVVQGQAIPLPSTAALSPGQPVRVVVMYEPTPDVDQPAPDDDAILRLARHPLVMAGFVPLSRDDAHAR</sequence>
<dbReference type="HOGENOM" id="CLU_2669968_0_0_6"/>
<evidence type="ECO:0000313" key="2">
    <source>
        <dbReference type="Proteomes" id="UP000006062"/>
    </source>
</evidence>
<evidence type="ECO:0000313" key="1">
    <source>
        <dbReference type="EMBL" id="AFL72524.1"/>
    </source>
</evidence>
<organism evidence="1 2">
    <name type="scientific">Thiocystis violascens (strain ATCC 17096 / DSM 198 / 6111)</name>
    <name type="common">Chromatium violascens</name>
    <dbReference type="NCBI Taxonomy" id="765911"/>
    <lineage>
        <taxon>Bacteria</taxon>
        <taxon>Pseudomonadati</taxon>
        <taxon>Pseudomonadota</taxon>
        <taxon>Gammaproteobacteria</taxon>
        <taxon>Chromatiales</taxon>
        <taxon>Chromatiaceae</taxon>
        <taxon>Thiocystis</taxon>
    </lineage>
</organism>
<proteinExistence type="predicted"/>
<dbReference type="RefSeq" id="WP_014777024.1">
    <property type="nucleotide sequence ID" value="NC_018012.1"/>
</dbReference>
<reference evidence="1 2" key="1">
    <citation type="submission" date="2012-06" db="EMBL/GenBank/DDBJ databases">
        <title>Complete sequence of Thiocystis violascens DSM 198.</title>
        <authorList>
            <consortium name="US DOE Joint Genome Institute"/>
            <person name="Lucas S."/>
            <person name="Han J."/>
            <person name="Lapidus A."/>
            <person name="Cheng J.-F."/>
            <person name="Goodwin L."/>
            <person name="Pitluck S."/>
            <person name="Peters L."/>
            <person name="Ovchinnikova G."/>
            <person name="Teshima H."/>
            <person name="Detter J.C."/>
            <person name="Han C."/>
            <person name="Tapia R."/>
            <person name="Land M."/>
            <person name="Hauser L."/>
            <person name="Kyrpides N."/>
            <person name="Ivanova N."/>
            <person name="Pagani I."/>
            <person name="Vogl K."/>
            <person name="Liu Z."/>
            <person name="Frigaard N.-U."/>
            <person name="Bryant D."/>
            <person name="Woyke T."/>
        </authorList>
    </citation>
    <scope>NUCLEOTIDE SEQUENCE [LARGE SCALE GENOMIC DNA]</scope>
    <source>
        <strain evidence="2">ATCC 17096 / DSM 198 / 6111</strain>
    </source>
</reference>